<evidence type="ECO:0000313" key="1">
    <source>
        <dbReference type="EMBL" id="CDH24197.1"/>
    </source>
</evidence>
<name>A0A077PU90_XENBV</name>
<dbReference type="RefSeq" id="WP_268987874.1">
    <property type="nucleotide sequence ID" value="NZ_CAWLXS010000244.1"/>
</dbReference>
<gene>
    <name evidence="1" type="ORF">XBKB1_2500001</name>
</gene>
<dbReference type="AlphaFoldDB" id="A0A077PU90"/>
<dbReference type="HOGENOM" id="CLU_3241608_0_0_6"/>
<proteinExistence type="predicted"/>
<accession>A0A077PU90</accession>
<organism evidence="1">
    <name type="scientific">Xenorhabdus bovienii str. kraussei Becker Underwood</name>
    <dbReference type="NCBI Taxonomy" id="1398204"/>
    <lineage>
        <taxon>Bacteria</taxon>
        <taxon>Pseudomonadati</taxon>
        <taxon>Pseudomonadota</taxon>
        <taxon>Gammaproteobacteria</taxon>
        <taxon>Enterobacterales</taxon>
        <taxon>Morganellaceae</taxon>
        <taxon>Xenorhabdus</taxon>
    </lineage>
</organism>
<protein>
    <submittedName>
        <fullName evidence="1">Odorant binding protein C14</fullName>
    </submittedName>
</protein>
<comment type="caution">
    <text evidence="1">The sequence shown here is derived from an EMBL/GenBank/DDBJ whole genome shotgun (WGS) entry which is preliminary data.</text>
</comment>
<dbReference type="Proteomes" id="UP000028493">
    <property type="component" value="Unassembled WGS sequence"/>
</dbReference>
<dbReference type="EMBL" id="CBSZ010000169">
    <property type="protein sequence ID" value="CDH24197.1"/>
    <property type="molecule type" value="Genomic_DNA"/>
</dbReference>
<reference evidence="1" key="1">
    <citation type="submission" date="2013-07" db="EMBL/GenBank/DDBJ databases">
        <title>Sub-species coevolution in mutualistic symbiosis.</title>
        <authorList>
            <person name="Murfin K."/>
            <person name="Klassen J."/>
            <person name="Lee M."/>
            <person name="Forst S."/>
            <person name="Stock P."/>
            <person name="Goodrich-Blair H."/>
        </authorList>
    </citation>
    <scope>NUCLEOTIDE SEQUENCE [LARGE SCALE GENOMIC DNA]</scope>
    <source>
        <strain evidence="1">Kraussei Becker Underwood</strain>
    </source>
</reference>
<sequence length="43" mass="4860">MTSLIDIHLEKIEQHLDEENKNNWKVIEGASGEAIAKLLNKVS</sequence>